<proteinExistence type="predicted"/>
<feature type="domain" description="Nitrite/sulphite reductase 4Fe-4S" evidence="7">
    <location>
        <begin position="79"/>
        <end position="196"/>
    </location>
</feature>
<comment type="caution">
    <text evidence="9">The sequence shown here is derived from an EMBL/GenBank/DDBJ whole genome shotgun (WGS) entry which is preliminary data.</text>
</comment>
<dbReference type="InterPro" id="IPR052034">
    <property type="entry name" value="NasD-like"/>
</dbReference>
<organism evidence="9">
    <name type="scientific">Desulfurivibrio alkaliphilus</name>
    <dbReference type="NCBI Taxonomy" id="427923"/>
    <lineage>
        <taxon>Bacteria</taxon>
        <taxon>Pseudomonadati</taxon>
        <taxon>Thermodesulfobacteriota</taxon>
        <taxon>Desulfobulbia</taxon>
        <taxon>Desulfobulbales</taxon>
        <taxon>Desulfobulbaceae</taxon>
        <taxon>Desulfurivibrio</taxon>
    </lineage>
</organism>
<keyword evidence="2" id="KW-0349">Heme</keyword>
<dbReference type="InterPro" id="IPR006066">
    <property type="entry name" value="NO2/SO3_Rdtase_FeS/sirohaem_BS"/>
</dbReference>
<dbReference type="Pfam" id="PF03460">
    <property type="entry name" value="NIR_SIR_ferr"/>
    <property type="match status" value="1"/>
</dbReference>
<accession>A0A7C2XF27</accession>
<reference evidence="9" key="1">
    <citation type="journal article" date="2020" name="mSystems">
        <title>Genome- and Community-Level Interaction Insights into Carbon Utilization and Element Cycling Functions of Hydrothermarchaeota in Hydrothermal Sediment.</title>
        <authorList>
            <person name="Zhou Z."/>
            <person name="Liu Y."/>
            <person name="Xu W."/>
            <person name="Pan J."/>
            <person name="Luo Z.H."/>
            <person name="Li M."/>
        </authorList>
    </citation>
    <scope>NUCLEOTIDE SEQUENCE [LARGE SCALE GENOMIC DNA]</scope>
    <source>
        <strain evidence="9">SpSt-1224</strain>
    </source>
</reference>
<keyword evidence="6" id="KW-0411">Iron-sulfur</keyword>
<dbReference type="GO" id="GO:0020037">
    <property type="term" value="F:heme binding"/>
    <property type="evidence" value="ECO:0007669"/>
    <property type="project" value="InterPro"/>
</dbReference>
<dbReference type="Proteomes" id="UP000885986">
    <property type="component" value="Unassembled WGS sequence"/>
</dbReference>
<dbReference type="EMBL" id="DSDS01000014">
    <property type="protein sequence ID" value="HET97229.1"/>
    <property type="molecule type" value="Genomic_DNA"/>
</dbReference>
<dbReference type="GO" id="GO:0016491">
    <property type="term" value="F:oxidoreductase activity"/>
    <property type="evidence" value="ECO:0007669"/>
    <property type="project" value="UniProtKB-KW"/>
</dbReference>
<dbReference type="SUPFAM" id="SSF55124">
    <property type="entry name" value="Nitrite/Sulfite reductase N-terminal domain-like"/>
    <property type="match status" value="1"/>
</dbReference>
<dbReference type="SUPFAM" id="SSF56014">
    <property type="entry name" value="Nitrite and sulphite reductase 4Fe-4S domain-like"/>
    <property type="match status" value="1"/>
</dbReference>
<protein>
    <submittedName>
        <fullName evidence="9">Nitrite reductase</fullName>
    </submittedName>
</protein>
<keyword evidence="1" id="KW-0004">4Fe-4S</keyword>
<dbReference type="InterPro" id="IPR006067">
    <property type="entry name" value="NO2/SO3_Rdtase_4Fe4S_dom"/>
</dbReference>
<dbReference type="AlphaFoldDB" id="A0A7C2XF27"/>
<evidence type="ECO:0000259" key="8">
    <source>
        <dbReference type="Pfam" id="PF03460"/>
    </source>
</evidence>
<evidence type="ECO:0000259" key="7">
    <source>
        <dbReference type="Pfam" id="PF01077"/>
    </source>
</evidence>
<dbReference type="PROSITE" id="PS00365">
    <property type="entry name" value="NIR_SIR"/>
    <property type="match status" value="1"/>
</dbReference>
<dbReference type="Gene3D" id="3.30.413.10">
    <property type="entry name" value="Sulfite Reductase Hemoprotein, domain 1"/>
    <property type="match status" value="1"/>
</dbReference>
<evidence type="ECO:0000256" key="5">
    <source>
        <dbReference type="ARBA" id="ARBA00023004"/>
    </source>
</evidence>
<dbReference type="GO" id="GO:0046872">
    <property type="term" value="F:metal ion binding"/>
    <property type="evidence" value="ECO:0007669"/>
    <property type="project" value="UniProtKB-KW"/>
</dbReference>
<evidence type="ECO:0000256" key="2">
    <source>
        <dbReference type="ARBA" id="ARBA00022617"/>
    </source>
</evidence>
<dbReference type="InterPro" id="IPR005117">
    <property type="entry name" value="NiRdtase/SiRdtase_haem-b_fer"/>
</dbReference>
<gene>
    <name evidence="9" type="ORF">ENN98_00705</name>
</gene>
<feature type="domain" description="Nitrite/Sulfite reductase ferredoxin-like" evidence="8">
    <location>
        <begin position="8"/>
        <end position="62"/>
    </location>
</feature>
<dbReference type="PANTHER" id="PTHR43809">
    <property type="entry name" value="NITRITE REDUCTASE (NADH) LARGE SUBUNIT"/>
    <property type="match status" value="1"/>
</dbReference>
<dbReference type="InterPro" id="IPR045854">
    <property type="entry name" value="NO2/SO3_Rdtase_4Fe4S_sf"/>
</dbReference>
<evidence type="ECO:0000256" key="1">
    <source>
        <dbReference type="ARBA" id="ARBA00022485"/>
    </source>
</evidence>
<dbReference type="PANTHER" id="PTHR43809:SF1">
    <property type="entry name" value="NITRITE REDUCTASE (NADH) LARGE SUBUNIT"/>
    <property type="match status" value="1"/>
</dbReference>
<evidence type="ECO:0000256" key="4">
    <source>
        <dbReference type="ARBA" id="ARBA00023002"/>
    </source>
</evidence>
<dbReference type="Pfam" id="PF01077">
    <property type="entry name" value="NIR_SIR"/>
    <property type="match status" value="1"/>
</dbReference>
<dbReference type="InterPro" id="IPR036136">
    <property type="entry name" value="Nit/Sulf_reduc_fer-like_dom_sf"/>
</dbReference>
<keyword evidence="3" id="KW-0479">Metal-binding</keyword>
<name>A0A7C2XF27_9BACT</name>
<keyword evidence="5" id="KW-0408">Iron</keyword>
<evidence type="ECO:0000256" key="3">
    <source>
        <dbReference type="ARBA" id="ARBA00022723"/>
    </source>
</evidence>
<evidence type="ECO:0000256" key="6">
    <source>
        <dbReference type="ARBA" id="ARBA00023014"/>
    </source>
</evidence>
<keyword evidence="4" id="KW-0560">Oxidoreductase</keyword>
<evidence type="ECO:0000313" key="9">
    <source>
        <dbReference type="EMBL" id="HET97229.1"/>
    </source>
</evidence>
<sequence length="204" mass="22101">MNSKKKRLTILLPAGRLPLPVMAKAHELAQRFGLEVYLSTAQNMRLMGLDDAQLEQARAELAPLGVEFKGPGKFPIPQVCIGSRDCSAGVQDPEELSRRLLAHFQGRGPFKPKVKIAISGCPLCCPGVKTTDIGVMGSKQGYDIYVGGKGGANPVVGRRIARGAPADQVISTIEALIAYHDRKTPKKQRMVRLLAEPDFPFAEV</sequence>
<dbReference type="GO" id="GO:0051539">
    <property type="term" value="F:4 iron, 4 sulfur cluster binding"/>
    <property type="evidence" value="ECO:0007669"/>
    <property type="project" value="UniProtKB-KW"/>
</dbReference>